<dbReference type="GO" id="GO:1990528">
    <property type="term" value="C:Rvs161p-Rvs167p complex"/>
    <property type="evidence" value="ECO:0007669"/>
    <property type="project" value="TreeGrafter"/>
</dbReference>
<evidence type="ECO:0000313" key="6">
    <source>
        <dbReference type="EMBL" id="KAG2195449.1"/>
    </source>
</evidence>
<dbReference type="OrthoDB" id="443981at2759"/>
<protein>
    <submittedName>
        <fullName evidence="6">Uncharacterized protein</fullName>
    </submittedName>
</protein>
<comment type="caution">
    <text evidence="6">The sequence shown here is derived from an EMBL/GenBank/DDBJ whole genome shotgun (WGS) entry which is preliminary data.</text>
</comment>
<dbReference type="PROSITE" id="PS50002">
    <property type="entry name" value="SH3"/>
    <property type="match status" value="1"/>
</dbReference>
<proteinExistence type="predicted"/>
<organism evidence="6 7">
    <name type="scientific">Mucor saturninus</name>
    <dbReference type="NCBI Taxonomy" id="64648"/>
    <lineage>
        <taxon>Eukaryota</taxon>
        <taxon>Fungi</taxon>
        <taxon>Fungi incertae sedis</taxon>
        <taxon>Mucoromycota</taxon>
        <taxon>Mucoromycotina</taxon>
        <taxon>Mucoromycetes</taxon>
        <taxon>Mucorales</taxon>
        <taxon>Mucorineae</taxon>
        <taxon>Mucoraceae</taxon>
        <taxon>Mucor</taxon>
    </lineage>
</organism>
<dbReference type="InterPro" id="IPR027267">
    <property type="entry name" value="AH/BAR_dom_sf"/>
</dbReference>
<evidence type="ECO:0000313" key="7">
    <source>
        <dbReference type="Proteomes" id="UP000603453"/>
    </source>
</evidence>
<gene>
    <name evidence="6" type="ORF">INT47_000414</name>
</gene>
<dbReference type="EMBL" id="JAEPRD010000170">
    <property type="protein sequence ID" value="KAG2195449.1"/>
    <property type="molecule type" value="Genomic_DNA"/>
</dbReference>
<dbReference type="Pfam" id="PF03114">
    <property type="entry name" value="BAR"/>
    <property type="match status" value="1"/>
</dbReference>
<feature type="compositionally biased region" description="Polar residues" evidence="3">
    <location>
        <begin position="266"/>
        <end position="276"/>
    </location>
</feature>
<sequence length="514" mass="58321">VTRDLEYLSLESRYKELVQFSDDLCLETTSYRDGLTSMLHHQLECANNLAEVYGLAAEPEMLHNETNLSPEKQQVLEDYATSMVYCREETLLLIDDLQRTVIKPASDYQMLTRSIDKTITKRQHKLIDFDRHRVSYIKYSGITDPSPSEEKNMFKMKTQFENAEYDYNHFNDMLKNDLIRFLNLTQHFIEPVVQSFYEIQCRIYGGFYGRLHEVIQHNQNLFPTLSMPIQEGYTFRLSENNAILDLEETEILKGSKSWDRKGFTKSGGSPTFSYQQNDSSNQIRSSLSSLSLNSAKRMQMPSSYSNTSANTPPANNDYRPPNAPPPLKKKPSLPFGSIASNVANKSSSLRNTSMSSIKQDAANAYDNVKRASTIADNHKQGKIPTMSDVKFGYQMSKHIPSSSNYSSTTIQNGPSMSPAGNAAPISPFSDQQEVIKKKRAPPPPPPSRGTPRKEYVEALYDLAASQDGDLSFSVGDRIEIIERSDNTDDWWKGRIGNRVGMFPGLLNWCHYYTT</sequence>
<dbReference type="Gene3D" id="2.30.30.40">
    <property type="entry name" value="SH3 Domains"/>
    <property type="match status" value="1"/>
</dbReference>
<dbReference type="GO" id="GO:0043332">
    <property type="term" value="C:mating projection tip"/>
    <property type="evidence" value="ECO:0007669"/>
    <property type="project" value="TreeGrafter"/>
</dbReference>
<feature type="region of interest" description="Disordered" evidence="3">
    <location>
        <begin position="400"/>
        <end position="452"/>
    </location>
</feature>
<dbReference type="SUPFAM" id="SSF50044">
    <property type="entry name" value="SH3-domain"/>
    <property type="match status" value="1"/>
</dbReference>
<accession>A0A8H7QML6</accession>
<dbReference type="InterPro" id="IPR004148">
    <property type="entry name" value="BAR_dom"/>
</dbReference>
<evidence type="ECO:0000259" key="4">
    <source>
        <dbReference type="PROSITE" id="PS50002"/>
    </source>
</evidence>
<dbReference type="InterPro" id="IPR046982">
    <property type="entry name" value="BIN3/RVS161-like"/>
</dbReference>
<dbReference type="GO" id="GO:0006897">
    <property type="term" value="P:endocytosis"/>
    <property type="evidence" value="ECO:0007669"/>
    <property type="project" value="InterPro"/>
</dbReference>
<evidence type="ECO:0000256" key="3">
    <source>
        <dbReference type="SAM" id="MobiDB-lite"/>
    </source>
</evidence>
<dbReference type="InterPro" id="IPR036028">
    <property type="entry name" value="SH3-like_dom_sf"/>
</dbReference>
<dbReference type="SUPFAM" id="SSF103657">
    <property type="entry name" value="BAR/IMD domain-like"/>
    <property type="match status" value="1"/>
</dbReference>
<dbReference type="AlphaFoldDB" id="A0A8H7QML6"/>
<feature type="non-terminal residue" evidence="6">
    <location>
        <position position="1"/>
    </location>
</feature>
<dbReference type="Gene3D" id="1.20.1270.60">
    <property type="entry name" value="Arfaptin homology (AH) domain/BAR domain"/>
    <property type="match status" value="1"/>
</dbReference>
<keyword evidence="1 2" id="KW-0728">SH3 domain</keyword>
<feature type="compositionally biased region" description="Polar residues" evidence="3">
    <location>
        <begin position="400"/>
        <end position="415"/>
    </location>
</feature>
<dbReference type="PANTHER" id="PTHR47174">
    <property type="entry name" value="BRIDGING INTEGRATOR 3"/>
    <property type="match status" value="1"/>
</dbReference>
<evidence type="ECO:0000256" key="2">
    <source>
        <dbReference type="PROSITE-ProRule" id="PRU00192"/>
    </source>
</evidence>
<keyword evidence="7" id="KW-1185">Reference proteome</keyword>
<feature type="region of interest" description="Disordered" evidence="3">
    <location>
        <begin position="262"/>
        <end position="339"/>
    </location>
</feature>
<dbReference type="GO" id="GO:0008289">
    <property type="term" value="F:lipid binding"/>
    <property type="evidence" value="ECO:0007669"/>
    <property type="project" value="TreeGrafter"/>
</dbReference>
<evidence type="ECO:0000256" key="1">
    <source>
        <dbReference type="ARBA" id="ARBA00022443"/>
    </source>
</evidence>
<feature type="domain" description="BAR" evidence="5">
    <location>
        <begin position="1"/>
        <end position="234"/>
    </location>
</feature>
<reference evidence="6" key="1">
    <citation type="submission" date="2020-12" db="EMBL/GenBank/DDBJ databases">
        <title>Metabolic potential, ecology and presence of endohyphal bacteria is reflected in genomic diversity of Mucoromycotina.</title>
        <authorList>
            <person name="Muszewska A."/>
            <person name="Okrasinska A."/>
            <person name="Steczkiewicz K."/>
            <person name="Drgas O."/>
            <person name="Orlowska M."/>
            <person name="Perlinska-Lenart U."/>
            <person name="Aleksandrzak-Piekarczyk T."/>
            <person name="Szatraj K."/>
            <person name="Zielenkiewicz U."/>
            <person name="Pilsyk S."/>
            <person name="Malc E."/>
            <person name="Mieczkowski P."/>
            <person name="Kruszewska J.S."/>
            <person name="Biernat P."/>
            <person name="Pawlowska J."/>
        </authorList>
    </citation>
    <scope>NUCLEOTIDE SEQUENCE</scope>
    <source>
        <strain evidence="6">WA0000017839</strain>
    </source>
</reference>
<feature type="compositionally biased region" description="Low complexity" evidence="3">
    <location>
        <begin position="277"/>
        <end position="294"/>
    </location>
</feature>
<feature type="domain" description="SH3" evidence="4">
    <location>
        <begin position="451"/>
        <end position="514"/>
    </location>
</feature>
<dbReference type="GO" id="GO:0031097">
    <property type="term" value="C:medial cortex"/>
    <property type="evidence" value="ECO:0007669"/>
    <property type="project" value="TreeGrafter"/>
</dbReference>
<feature type="compositionally biased region" description="Polar residues" evidence="3">
    <location>
        <begin position="300"/>
        <end position="314"/>
    </location>
</feature>
<dbReference type="GO" id="GO:0051666">
    <property type="term" value="P:actin cortical patch localization"/>
    <property type="evidence" value="ECO:0007669"/>
    <property type="project" value="InterPro"/>
</dbReference>
<dbReference type="SMART" id="SM00326">
    <property type="entry name" value="SH3"/>
    <property type="match status" value="1"/>
</dbReference>
<name>A0A8H7QML6_9FUNG</name>
<dbReference type="Proteomes" id="UP000603453">
    <property type="component" value="Unassembled WGS sequence"/>
</dbReference>
<dbReference type="Pfam" id="PF00018">
    <property type="entry name" value="SH3_1"/>
    <property type="match status" value="1"/>
</dbReference>
<dbReference type="PROSITE" id="PS51021">
    <property type="entry name" value="BAR"/>
    <property type="match status" value="1"/>
</dbReference>
<dbReference type="GO" id="GO:0097320">
    <property type="term" value="P:plasma membrane tubulation"/>
    <property type="evidence" value="ECO:0007669"/>
    <property type="project" value="TreeGrafter"/>
</dbReference>
<dbReference type="GO" id="GO:0015629">
    <property type="term" value="C:actin cytoskeleton"/>
    <property type="evidence" value="ECO:0007669"/>
    <property type="project" value="TreeGrafter"/>
</dbReference>
<evidence type="ECO:0000259" key="5">
    <source>
        <dbReference type="PROSITE" id="PS51021"/>
    </source>
</evidence>
<dbReference type="PANTHER" id="PTHR47174:SF1">
    <property type="entry name" value="REDUCED VIABILITY UPON STARVATION PROTEIN 167"/>
    <property type="match status" value="1"/>
</dbReference>
<dbReference type="InterPro" id="IPR001452">
    <property type="entry name" value="SH3_domain"/>
</dbReference>